<dbReference type="InterPro" id="IPR005479">
    <property type="entry name" value="CPAse_ATP-bd"/>
</dbReference>
<dbReference type="Gene3D" id="6.10.140.310">
    <property type="match status" value="1"/>
</dbReference>
<dbReference type="Proteomes" id="UP000018855">
    <property type="component" value="Unassembled WGS sequence"/>
</dbReference>
<dbReference type="Pfam" id="PF02786">
    <property type="entry name" value="CPSase_L_D2"/>
    <property type="match status" value="1"/>
</dbReference>
<dbReference type="GO" id="GO:0004075">
    <property type="term" value="F:biotin carboxylase activity"/>
    <property type="evidence" value="ECO:0007669"/>
    <property type="project" value="UniProtKB-EC"/>
</dbReference>
<dbReference type="Gene3D" id="3.30.1490.20">
    <property type="entry name" value="ATP-grasp fold, A domain"/>
    <property type="match status" value="1"/>
</dbReference>
<keyword evidence="2" id="KW-0436">Ligase</keyword>
<dbReference type="GO" id="GO:0046872">
    <property type="term" value="F:metal ion binding"/>
    <property type="evidence" value="ECO:0007669"/>
    <property type="project" value="InterPro"/>
</dbReference>
<sequence length="264" mass="29261">DLNFNMFGDKVNAREQAKLAKIPMIPGSDGALKDYAQLEEFADTHGFPLMIKAVNGGGGRGMREVHHKEDLRDAYDRAKSEAKAAFGDDDVYVEKLIVEPKHIEVQILGDEHGNVVHLHERDCSVQRRHQKVVEMAPAFALSLETRKAVCDAAVKIMKNVGYVNAGTVEFLVTADGSFYFIEVNPRIQVEHTVTEMITDIDIVHAQIRIAEGFSLHSPEVGIPEQDKIPCKGTAIQCRITTEDPKNNFMPDTGKILAYRSSGGF</sequence>
<dbReference type="EMBL" id="AZMJ01000420">
    <property type="protein sequence ID" value="ETI99749.1"/>
    <property type="molecule type" value="Genomic_DNA"/>
</dbReference>
<feature type="non-terminal residue" evidence="9">
    <location>
        <position position="1"/>
    </location>
</feature>
<feature type="domain" description="Biotin carboxylation" evidence="8">
    <location>
        <begin position="1"/>
        <end position="264"/>
    </location>
</feature>
<dbReference type="PANTHER" id="PTHR48095">
    <property type="entry name" value="PYRUVATE CARBOXYLASE SUBUNIT A"/>
    <property type="match status" value="1"/>
</dbReference>
<organism evidence="9 10">
    <name type="scientific">Veillonella dispar DORA_11</name>
    <dbReference type="NCBI Taxonomy" id="1403949"/>
    <lineage>
        <taxon>Bacteria</taxon>
        <taxon>Bacillati</taxon>
        <taxon>Bacillota</taxon>
        <taxon>Negativicutes</taxon>
        <taxon>Veillonellales</taxon>
        <taxon>Veillonellaceae</taxon>
        <taxon>Veillonella</taxon>
    </lineage>
</organism>
<evidence type="ECO:0000256" key="2">
    <source>
        <dbReference type="ARBA" id="ARBA00022598"/>
    </source>
</evidence>
<comment type="catalytic activity">
    <reaction evidence="5">
        <text>N(6)-biotinyl-L-lysyl-[protein] + hydrogencarbonate + ATP = N(6)-carboxybiotinyl-L-lysyl-[protein] + ADP + phosphate + H(+)</text>
        <dbReference type="Rhea" id="RHEA:13501"/>
        <dbReference type="Rhea" id="RHEA-COMP:10505"/>
        <dbReference type="Rhea" id="RHEA-COMP:10506"/>
        <dbReference type="ChEBI" id="CHEBI:15378"/>
        <dbReference type="ChEBI" id="CHEBI:17544"/>
        <dbReference type="ChEBI" id="CHEBI:30616"/>
        <dbReference type="ChEBI" id="CHEBI:43474"/>
        <dbReference type="ChEBI" id="CHEBI:83144"/>
        <dbReference type="ChEBI" id="CHEBI:83145"/>
        <dbReference type="ChEBI" id="CHEBI:456216"/>
        <dbReference type="EC" id="6.3.4.14"/>
    </reaction>
</comment>
<evidence type="ECO:0000259" key="8">
    <source>
        <dbReference type="PROSITE" id="PS50979"/>
    </source>
</evidence>
<dbReference type="InterPro" id="IPR051602">
    <property type="entry name" value="ACC_Biotin_Carboxylase"/>
</dbReference>
<dbReference type="EC" id="6.3.4.14" evidence="1"/>
<dbReference type="FunFam" id="3.30.1490.20:FF:000018">
    <property type="entry name" value="Biotin carboxylase"/>
    <property type="match status" value="1"/>
</dbReference>
<evidence type="ECO:0000256" key="4">
    <source>
        <dbReference type="ARBA" id="ARBA00022840"/>
    </source>
</evidence>
<dbReference type="PANTHER" id="PTHR48095:SF2">
    <property type="entry name" value="BIOTIN CARBOXYLASE, CHLOROPLASTIC"/>
    <property type="match status" value="1"/>
</dbReference>
<proteinExistence type="predicted"/>
<evidence type="ECO:0000256" key="3">
    <source>
        <dbReference type="ARBA" id="ARBA00022741"/>
    </source>
</evidence>
<dbReference type="InterPro" id="IPR013815">
    <property type="entry name" value="ATP_grasp_subdomain_1"/>
</dbReference>
<dbReference type="SUPFAM" id="SSF51246">
    <property type="entry name" value="Rudiment single hybrid motif"/>
    <property type="match status" value="1"/>
</dbReference>
<keyword evidence="9" id="KW-0670">Pyruvate</keyword>
<gene>
    <name evidence="9" type="ORF">Q619_VDC00420G0001</name>
</gene>
<protein>
    <recommendedName>
        <fullName evidence="1">biotin carboxylase</fullName>
        <ecNumber evidence="1">6.3.4.14</ecNumber>
    </recommendedName>
</protein>
<feature type="non-terminal residue" evidence="9">
    <location>
        <position position="264"/>
    </location>
</feature>
<evidence type="ECO:0000256" key="6">
    <source>
        <dbReference type="PROSITE-ProRule" id="PRU00409"/>
    </source>
</evidence>
<accession>W1V447</accession>
<feature type="domain" description="ATP-grasp" evidence="7">
    <location>
        <begin position="14"/>
        <end position="211"/>
    </location>
</feature>
<dbReference type="GO" id="GO:0005524">
    <property type="term" value="F:ATP binding"/>
    <property type="evidence" value="ECO:0007669"/>
    <property type="project" value="UniProtKB-UniRule"/>
</dbReference>
<comment type="caution">
    <text evidence="9">The sequence shown here is derived from an EMBL/GenBank/DDBJ whole genome shotgun (WGS) entry which is preliminary data.</text>
</comment>
<evidence type="ECO:0000259" key="7">
    <source>
        <dbReference type="PROSITE" id="PS50975"/>
    </source>
</evidence>
<dbReference type="InterPro" id="IPR011764">
    <property type="entry name" value="Biotin_carboxylation_dom"/>
</dbReference>
<dbReference type="PROSITE" id="PS50979">
    <property type="entry name" value="BC"/>
    <property type="match status" value="1"/>
</dbReference>
<evidence type="ECO:0000313" key="9">
    <source>
        <dbReference type="EMBL" id="ETI99749.1"/>
    </source>
</evidence>
<keyword evidence="4 6" id="KW-0067">ATP-binding</keyword>
<evidence type="ECO:0000256" key="5">
    <source>
        <dbReference type="ARBA" id="ARBA00048600"/>
    </source>
</evidence>
<reference evidence="9 10" key="1">
    <citation type="submission" date="2013-12" db="EMBL/GenBank/DDBJ databases">
        <title>A Varibaculum cambriense genome reconstructed from a premature infant gut community with otherwise low bacterial novelty that shifts toward anaerobic metabolism during the third week of life.</title>
        <authorList>
            <person name="Brown C.T."/>
            <person name="Sharon I."/>
            <person name="Thomas B.C."/>
            <person name="Castelle C.J."/>
            <person name="Morowitz M.J."/>
            <person name="Banfield J.F."/>
        </authorList>
    </citation>
    <scope>NUCLEOTIDE SEQUENCE [LARGE SCALE GENOMIC DNA]</scope>
    <source>
        <strain evidence="10">DORA_11</strain>
    </source>
</reference>
<dbReference type="InterPro" id="IPR011761">
    <property type="entry name" value="ATP-grasp"/>
</dbReference>
<dbReference type="Gene3D" id="3.30.470.20">
    <property type="entry name" value="ATP-grasp fold, B domain"/>
    <property type="match status" value="1"/>
</dbReference>
<keyword evidence="3 6" id="KW-0547">Nucleotide-binding</keyword>
<name>W1V447_9FIRM</name>
<dbReference type="PROSITE" id="PS00867">
    <property type="entry name" value="CPSASE_2"/>
    <property type="match status" value="1"/>
</dbReference>
<dbReference type="InterPro" id="IPR011054">
    <property type="entry name" value="Rudment_hybrid_motif"/>
</dbReference>
<evidence type="ECO:0000256" key="1">
    <source>
        <dbReference type="ARBA" id="ARBA00013263"/>
    </source>
</evidence>
<evidence type="ECO:0000313" key="10">
    <source>
        <dbReference type="Proteomes" id="UP000018855"/>
    </source>
</evidence>
<dbReference type="AlphaFoldDB" id="W1V447"/>
<dbReference type="SUPFAM" id="SSF56059">
    <property type="entry name" value="Glutathione synthetase ATP-binding domain-like"/>
    <property type="match status" value="1"/>
</dbReference>
<dbReference type="PROSITE" id="PS50975">
    <property type="entry name" value="ATP_GRASP"/>
    <property type="match status" value="1"/>
</dbReference>